<sequence>MRLVFTHADAATFADYRERFIRRAVDAAAPGAAPDPGALRLVLDYKYGEPERGGNGLLARWHTGDVAALFMDWRWRRGGPGAPAAADVAAALGAWWSFLRGEGWLDPYCTHVDGLRATADAFAAACREPLGSPALFSGPGRDGLRSRAARLPSAAELAEAIRAAPAFRGDDDEPGAAAATGRAAGWSPRGAAGLWRDFYAAISEDLPDRLHTAGGDTFAREYGRTPGAFVDGVLSALFAERRPAGIAVIAGALASGDGPGSGGPAGTGAWASPAVAVQVVLADLERLGAVVRGGWETGASPCGEAAFGLTPLGEWAAYERLTAAGRTPRTFDALLAEPAEVVVERAASGSPGAAADLGTWVLARGAEAALHELAAVARRTDDRLHRWVVHTVAARYPHAAAPAFDASADVPGSTDRVPLRPSAACSRRGGR</sequence>
<evidence type="ECO:0000256" key="1">
    <source>
        <dbReference type="SAM" id="MobiDB-lite"/>
    </source>
</evidence>
<protein>
    <submittedName>
        <fullName evidence="2">Uncharacterized protein</fullName>
    </submittedName>
</protein>
<keyword evidence="3" id="KW-1185">Reference proteome</keyword>
<evidence type="ECO:0000313" key="2">
    <source>
        <dbReference type="EMBL" id="MBB6170465.1"/>
    </source>
</evidence>
<dbReference type="RefSeq" id="WP_184073139.1">
    <property type="nucleotide sequence ID" value="NZ_JACHDS010000001.1"/>
</dbReference>
<gene>
    <name evidence="2" type="ORF">HNR23_000525</name>
</gene>
<dbReference type="AlphaFoldDB" id="A0A7X0D3X4"/>
<reference evidence="2 3" key="1">
    <citation type="submission" date="2020-08" db="EMBL/GenBank/DDBJ databases">
        <title>Sequencing the genomes of 1000 actinobacteria strains.</title>
        <authorList>
            <person name="Klenk H.-P."/>
        </authorList>
    </citation>
    <scope>NUCLEOTIDE SEQUENCE [LARGE SCALE GENOMIC DNA]</scope>
    <source>
        <strain evidence="2 3">DSM 46659</strain>
    </source>
</reference>
<accession>A0A7X0D3X4</accession>
<proteinExistence type="predicted"/>
<dbReference type="Proteomes" id="UP000546642">
    <property type="component" value="Unassembled WGS sequence"/>
</dbReference>
<feature type="region of interest" description="Disordered" evidence="1">
    <location>
        <begin position="405"/>
        <end position="431"/>
    </location>
</feature>
<name>A0A7X0D3X4_9ACTN</name>
<comment type="caution">
    <text evidence="2">The sequence shown here is derived from an EMBL/GenBank/DDBJ whole genome shotgun (WGS) entry which is preliminary data.</text>
</comment>
<dbReference type="EMBL" id="JACHDS010000001">
    <property type="protein sequence ID" value="MBB6170465.1"/>
    <property type="molecule type" value="Genomic_DNA"/>
</dbReference>
<evidence type="ECO:0000313" key="3">
    <source>
        <dbReference type="Proteomes" id="UP000546642"/>
    </source>
</evidence>
<organism evidence="2 3">
    <name type="scientific">Nocardiopsis mwathae</name>
    <dbReference type="NCBI Taxonomy" id="1472723"/>
    <lineage>
        <taxon>Bacteria</taxon>
        <taxon>Bacillati</taxon>
        <taxon>Actinomycetota</taxon>
        <taxon>Actinomycetes</taxon>
        <taxon>Streptosporangiales</taxon>
        <taxon>Nocardiopsidaceae</taxon>
        <taxon>Nocardiopsis</taxon>
    </lineage>
</organism>